<reference evidence="7 8" key="1">
    <citation type="submission" date="2016-10" db="EMBL/GenBank/DDBJ databases">
        <authorList>
            <person name="de Groot N.N."/>
        </authorList>
    </citation>
    <scope>NUCLEOTIDE SEQUENCE [LARGE SCALE GENOMIC DNA]</scope>
    <source>
        <strain evidence="7 8">DSM 15695</strain>
    </source>
</reference>
<keyword evidence="2 5" id="KW-0812">Transmembrane</keyword>
<protein>
    <submittedName>
        <fullName evidence="7">O-antigen ligase</fullName>
    </submittedName>
</protein>
<dbReference type="STRING" id="89093.SAMN04488558_10622"/>
<gene>
    <name evidence="7" type="ORF">SAMN04488558_10622</name>
</gene>
<evidence type="ECO:0000256" key="3">
    <source>
        <dbReference type="ARBA" id="ARBA00022989"/>
    </source>
</evidence>
<dbReference type="InterPro" id="IPR051533">
    <property type="entry name" value="WaaL-like"/>
</dbReference>
<feature type="transmembrane region" description="Helical" evidence="5">
    <location>
        <begin position="249"/>
        <end position="267"/>
    </location>
</feature>
<organism evidence="7 8">
    <name type="scientific">Ignavigranum ruoffiae</name>
    <dbReference type="NCBI Taxonomy" id="89093"/>
    <lineage>
        <taxon>Bacteria</taxon>
        <taxon>Bacillati</taxon>
        <taxon>Bacillota</taxon>
        <taxon>Bacilli</taxon>
        <taxon>Lactobacillales</taxon>
        <taxon>Aerococcaceae</taxon>
        <taxon>Ignavigranum</taxon>
    </lineage>
</organism>
<feature type="transmembrane region" description="Helical" evidence="5">
    <location>
        <begin position="30"/>
        <end position="47"/>
    </location>
</feature>
<comment type="subcellular location">
    <subcellularLocation>
        <location evidence="1">Membrane</location>
        <topology evidence="1">Multi-pass membrane protein</topology>
    </subcellularLocation>
</comment>
<dbReference type="Proteomes" id="UP000198833">
    <property type="component" value="Unassembled WGS sequence"/>
</dbReference>
<dbReference type="InterPro" id="IPR007016">
    <property type="entry name" value="O-antigen_ligase-rel_domated"/>
</dbReference>
<evidence type="ECO:0000313" key="8">
    <source>
        <dbReference type="Proteomes" id="UP000198833"/>
    </source>
</evidence>
<dbReference type="OrthoDB" id="9255580at2"/>
<evidence type="ECO:0000313" key="7">
    <source>
        <dbReference type="EMBL" id="SEQ17492.1"/>
    </source>
</evidence>
<keyword evidence="7" id="KW-0436">Ligase</keyword>
<proteinExistence type="predicted"/>
<dbReference type="PANTHER" id="PTHR37422">
    <property type="entry name" value="TEICHURONIC ACID BIOSYNTHESIS PROTEIN TUAE"/>
    <property type="match status" value="1"/>
</dbReference>
<feature type="transmembrane region" description="Helical" evidence="5">
    <location>
        <begin position="118"/>
        <end position="135"/>
    </location>
</feature>
<feature type="transmembrane region" description="Helical" evidence="5">
    <location>
        <begin position="59"/>
        <end position="82"/>
    </location>
</feature>
<dbReference type="Pfam" id="PF04932">
    <property type="entry name" value="Wzy_C"/>
    <property type="match status" value="1"/>
</dbReference>
<feature type="transmembrane region" description="Helical" evidence="5">
    <location>
        <begin position="88"/>
        <end position="109"/>
    </location>
</feature>
<accession>A0A1H9DVS8</accession>
<sequence>MEVLMILLVFSVFLGTELLAVPLPGFQLSLYRMTLFLGIFLTIYQAFKHHPQLKIDRKLTSHWLVIGYLCWWLWGFLSVLWAMSFGHWLRAMFLLTLGISAIVLVYLWVHDMNLWRRLIRAMWLGMSILMFWGYYELLTNHYLFADLNKLDKHGTFASQPLTRIPVTVFENQNDYATMLLAFLTVCMIGLSLTKFNWQRLILLGQMLLASYLVFRCESRMILLSFILIIVIKFLLQFKVDLKLPQWRKIVLVFILLIAISIALVPAIQNKIDTLFYVGYGEELDGDTVRMNLWRNGLHFLGQTFGLGVGAGNIEFWMNYFRELPTKIITNMHNWWLEILVAYGWPAFCIYVTMYGVMIRRLFTLRSQLIPQWRAVNNNLMAFLIVYIFASITSASNMLIEWHWVFFAVIIAYINIIENQLKYRQKGREYEFINDYR</sequence>
<name>A0A1H9DVS8_9LACT</name>
<keyword evidence="4 5" id="KW-0472">Membrane</keyword>
<evidence type="ECO:0000256" key="5">
    <source>
        <dbReference type="SAM" id="Phobius"/>
    </source>
</evidence>
<evidence type="ECO:0000256" key="1">
    <source>
        <dbReference type="ARBA" id="ARBA00004141"/>
    </source>
</evidence>
<feature type="domain" description="O-antigen ligase-related" evidence="6">
    <location>
        <begin position="206"/>
        <end position="351"/>
    </location>
</feature>
<dbReference type="EMBL" id="FOEN01000006">
    <property type="protein sequence ID" value="SEQ17492.1"/>
    <property type="molecule type" value="Genomic_DNA"/>
</dbReference>
<feature type="transmembrane region" description="Helical" evidence="5">
    <location>
        <begin position="220"/>
        <end position="237"/>
    </location>
</feature>
<dbReference type="GO" id="GO:0016874">
    <property type="term" value="F:ligase activity"/>
    <property type="evidence" value="ECO:0007669"/>
    <property type="project" value="UniProtKB-KW"/>
</dbReference>
<keyword evidence="3 5" id="KW-1133">Transmembrane helix</keyword>
<dbReference type="AlphaFoldDB" id="A0A1H9DVS8"/>
<feature type="transmembrane region" description="Helical" evidence="5">
    <location>
        <begin position="378"/>
        <end position="395"/>
    </location>
</feature>
<feature type="transmembrane region" description="Helical" evidence="5">
    <location>
        <begin position="334"/>
        <end position="357"/>
    </location>
</feature>
<feature type="transmembrane region" description="Helical" evidence="5">
    <location>
        <begin position="175"/>
        <end position="192"/>
    </location>
</feature>
<evidence type="ECO:0000256" key="2">
    <source>
        <dbReference type="ARBA" id="ARBA00022692"/>
    </source>
</evidence>
<keyword evidence="8" id="KW-1185">Reference proteome</keyword>
<dbReference type="PANTHER" id="PTHR37422:SF23">
    <property type="entry name" value="TEICHURONIC ACID BIOSYNTHESIS PROTEIN TUAE"/>
    <property type="match status" value="1"/>
</dbReference>
<feature type="transmembrane region" description="Helical" evidence="5">
    <location>
        <begin position="401"/>
        <end position="417"/>
    </location>
</feature>
<evidence type="ECO:0000256" key="4">
    <source>
        <dbReference type="ARBA" id="ARBA00023136"/>
    </source>
</evidence>
<dbReference type="GO" id="GO:0016020">
    <property type="term" value="C:membrane"/>
    <property type="evidence" value="ECO:0007669"/>
    <property type="project" value="UniProtKB-SubCell"/>
</dbReference>
<dbReference type="RefSeq" id="WP_092571792.1">
    <property type="nucleotide sequence ID" value="NZ_FOEN01000006.1"/>
</dbReference>
<evidence type="ECO:0000259" key="6">
    <source>
        <dbReference type="Pfam" id="PF04932"/>
    </source>
</evidence>